<keyword evidence="3" id="KW-0863">Zinc-finger</keyword>
<dbReference type="InterPro" id="IPR002223">
    <property type="entry name" value="Kunitz_BPTI"/>
</dbReference>
<dbReference type="GO" id="GO:0005634">
    <property type="term" value="C:nucleus"/>
    <property type="evidence" value="ECO:0007669"/>
    <property type="project" value="UniProtKB-SubCell"/>
</dbReference>
<dbReference type="PRINTS" id="PR00047">
    <property type="entry name" value="STROIDFINGER"/>
</dbReference>
<feature type="region of interest" description="Disordered" evidence="10">
    <location>
        <begin position="231"/>
        <end position="268"/>
    </location>
</feature>
<evidence type="ECO:0000256" key="4">
    <source>
        <dbReference type="ARBA" id="ARBA00022833"/>
    </source>
</evidence>
<sequence length="470" mass="52810">MQVPNAQLAWDADDHLLAQMSLQNNNGMSECLPEQARTTIATATDGYEATFNMMRSTCPGSGVPDHPSCSDEFCSNPSFNQLSDMNLSNLSNLTNCLKIEGVWPSVSDKKSSKRQPKANVNSKNAVYVDKNLPQVPRCSICRADSTGIHFGAEACSACSAFFRRTVVLNKKYGCSKAASCNFHKDSSNSEKCRACRFTKCLDVGMDRNYVQRKRDAIGKYSTIVKRESSSPLIERLPSSSVDPSATQQKSPMTPKQPRLSQLNSSPFDEIGLSEPRRAATLTMQHRTSVLVEEPYITWKHSGLTKGKKFRIMPKKFDMGFDHIKQYFYRNSFVMKDLNSDKSSAIDLFKPNFEHAMELMCRQMAAMNMTKTEMIALVGIVLFDSNSGLCKTTVSHEDTGKNNKLEPGYRLFASRASDRKKQDNQLFTRYFFDIVTQQCYPFGAQNCGGNENQFENLVECQTMCRPTKEQL</sequence>
<dbReference type="CDD" id="cd06960">
    <property type="entry name" value="NR_DBD_HNF4A"/>
    <property type="match status" value="1"/>
</dbReference>
<evidence type="ECO:0000256" key="6">
    <source>
        <dbReference type="ARBA" id="ARBA00023125"/>
    </source>
</evidence>
<dbReference type="PROSITE" id="PS50279">
    <property type="entry name" value="BPTI_KUNITZ_2"/>
    <property type="match status" value="1"/>
</dbReference>
<keyword evidence="13" id="KW-1185">Reference proteome</keyword>
<evidence type="ECO:0000259" key="12">
    <source>
        <dbReference type="PROSITE" id="PS51030"/>
    </source>
</evidence>
<comment type="subcellular location">
    <subcellularLocation>
        <location evidence="1">Nucleus</location>
    </subcellularLocation>
</comment>
<evidence type="ECO:0000256" key="2">
    <source>
        <dbReference type="ARBA" id="ARBA00022723"/>
    </source>
</evidence>
<dbReference type="InterPro" id="IPR049636">
    <property type="entry name" value="HNF4-like_DBD"/>
</dbReference>
<accession>A0A915CY55</accession>
<proteinExistence type="predicted"/>
<dbReference type="PANTHER" id="PTHR46011">
    <property type="entry name" value="NUCLEAR HORMONE RECEPTOR FAMILY MEMBER NHR-86-RELATED"/>
    <property type="match status" value="1"/>
</dbReference>
<organism evidence="13 14">
    <name type="scientific">Ditylenchus dipsaci</name>
    <dbReference type="NCBI Taxonomy" id="166011"/>
    <lineage>
        <taxon>Eukaryota</taxon>
        <taxon>Metazoa</taxon>
        <taxon>Ecdysozoa</taxon>
        <taxon>Nematoda</taxon>
        <taxon>Chromadorea</taxon>
        <taxon>Rhabditida</taxon>
        <taxon>Tylenchina</taxon>
        <taxon>Tylenchomorpha</taxon>
        <taxon>Sphaerularioidea</taxon>
        <taxon>Anguinidae</taxon>
        <taxon>Anguininae</taxon>
        <taxon>Ditylenchus</taxon>
    </lineage>
</organism>
<dbReference type="Pfam" id="PF00105">
    <property type="entry name" value="zf-C4"/>
    <property type="match status" value="1"/>
</dbReference>
<dbReference type="SMART" id="SM00131">
    <property type="entry name" value="KU"/>
    <property type="match status" value="1"/>
</dbReference>
<evidence type="ECO:0000256" key="5">
    <source>
        <dbReference type="ARBA" id="ARBA00023015"/>
    </source>
</evidence>
<evidence type="ECO:0000313" key="13">
    <source>
        <dbReference type="Proteomes" id="UP000887574"/>
    </source>
</evidence>
<keyword evidence="8" id="KW-0675">Receptor</keyword>
<keyword evidence="5" id="KW-0805">Transcription regulation</keyword>
<dbReference type="SUPFAM" id="SSF57716">
    <property type="entry name" value="Glucocorticoid receptor-like (DNA-binding domain)"/>
    <property type="match status" value="1"/>
</dbReference>
<keyword evidence="6" id="KW-0238">DNA-binding</keyword>
<reference evidence="14" key="1">
    <citation type="submission" date="2022-11" db="UniProtKB">
        <authorList>
            <consortium name="WormBaseParasite"/>
        </authorList>
    </citation>
    <scope>IDENTIFICATION</scope>
</reference>
<keyword evidence="9" id="KW-0539">Nucleus</keyword>
<dbReference type="PANTHER" id="PTHR46011:SF16">
    <property type="entry name" value="NUCLEAR HORMONE RECEPTOR FAMILY MEMBER NHR-66"/>
    <property type="match status" value="1"/>
</dbReference>
<dbReference type="GO" id="GO:0000978">
    <property type="term" value="F:RNA polymerase II cis-regulatory region sequence-specific DNA binding"/>
    <property type="evidence" value="ECO:0007669"/>
    <property type="project" value="InterPro"/>
</dbReference>
<dbReference type="WBParaSite" id="jg1382">
    <property type="protein sequence ID" value="jg1382"/>
    <property type="gene ID" value="jg1382"/>
</dbReference>
<name>A0A915CY55_9BILA</name>
<keyword evidence="7" id="KW-0804">Transcription</keyword>
<dbReference type="PROSITE" id="PS51030">
    <property type="entry name" value="NUCLEAR_REC_DBD_2"/>
    <property type="match status" value="1"/>
</dbReference>
<evidence type="ECO:0000259" key="11">
    <source>
        <dbReference type="PROSITE" id="PS50279"/>
    </source>
</evidence>
<dbReference type="PROSITE" id="PS00031">
    <property type="entry name" value="NUCLEAR_REC_DBD_1"/>
    <property type="match status" value="1"/>
</dbReference>
<dbReference type="AlphaFoldDB" id="A0A915CY55"/>
<dbReference type="GO" id="GO:0004867">
    <property type="term" value="F:serine-type endopeptidase inhibitor activity"/>
    <property type="evidence" value="ECO:0007669"/>
    <property type="project" value="InterPro"/>
</dbReference>
<feature type="domain" description="BPTI/Kunitz inhibitor" evidence="11">
    <location>
        <begin position="427"/>
        <end position="463"/>
    </location>
</feature>
<protein>
    <submittedName>
        <fullName evidence="14">Nuclear receptor domain-containing protein</fullName>
    </submittedName>
</protein>
<evidence type="ECO:0000256" key="8">
    <source>
        <dbReference type="ARBA" id="ARBA00023170"/>
    </source>
</evidence>
<evidence type="ECO:0000256" key="3">
    <source>
        <dbReference type="ARBA" id="ARBA00022771"/>
    </source>
</evidence>
<dbReference type="Gene3D" id="4.10.410.10">
    <property type="entry name" value="Pancreatic trypsin inhibitor Kunitz domain"/>
    <property type="match status" value="1"/>
</dbReference>
<dbReference type="Proteomes" id="UP000887574">
    <property type="component" value="Unplaced"/>
</dbReference>
<dbReference type="SUPFAM" id="SSF57362">
    <property type="entry name" value="BPTI-like"/>
    <property type="match status" value="1"/>
</dbReference>
<keyword evidence="2" id="KW-0479">Metal-binding</keyword>
<evidence type="ECO:0000256" key="1">
    <source>
        <dbReference type="ARBA" id="ARBA00004123"/>
    </source>
</evidence>
<evidence type="ECO:0000313" key="14">
    <source>
        <dbReference type="WBParaSite" id="jg1382"/>
    </source>
</evidence>
<dbReference type="Pfam" id="PF00014">
    <property type="entry name" value="Kunitz_BPTI"/>
    <property type="match status" value="1"/>
</dbReference>
<dbReference type="Gene3D" id="3.30.50.10">
    <property type="entry name" value="Erythroid Transcription Factor GATA-1, subunit A"/>
    <property type="match status" value="1"/>
</dbReference>
<dbReference type="InterPro" id="IPR036880">
    <property type="entry name" value="Kunitz_BPTI_sf"/>
</dbReference>
<dbReference type="InterPro" id="IPR001628">
    <property type="entry name" value="Znf_hrmn_rcpt"/>
</dbReference>
<dbReference type="GO" id="GO:0003700">
    <property type="term" value="F:DNA-binding transcription factor activity"/>
    <property type="evidence" value="ECO:0007669"/>
    <property type="project" value="InterPro"/>
</dbReference>
<feature type="domain" description="Nuclear receptor" evidence="12">
    <location>
        <begin position="135"/>
        <end position="212"/>
    </location>
</feature>
<dbReference type="InterPro" id="IPR013088">
    <property type="entry name" value="Znf_NHR/GATA"/>
</dbReference>
<evidence type="ECO:0000256" key="10">
    <source>
        <dbReference type="SAM" id="MobiDB-lite"/>
    </source>
</evidence>
<evidence type="ECO:0000256" key="7">
    <source>
        <dbReference type="ARBA" id="ARBA00023163"/>
    </source>
</evidence>
<keyword evidence="4" id="KW-0862">Zinc</keyword>
<dbReference type="GO" id="GO:0008270">
    <property type="term" value="F:zinc ion binding"/>
    <property type="evidence" value="ECO:0007669"/>
    <property type="project" value="UniProtKB-KW"/>
</dbReference>
<evidence type="ECO:0000256" key="9">
    <source>
        <dbReference type="ARBA" id="ARBA00023242"/>
    </source>
</evidence>
<dbReference type="SMART" id="SM00399">
    <property type="entry name" value="ZnF_C4"/>
    <property type="match status" value="1"/>
</dbReference>
<feature type="compositionally biased region" description="Polar residues" evidence="10">
    <location>
        <begin position="237"/>
        <end position="266"/>
    </location>
</feature>